<dbReference type="Proteomes" id="UP000189733">
    <property type="component" value="Unassembled WGS sequence"/>
</dbReference>
<organism evidence="2 3">
    <name type="scientific">Desulfobaculum bizertense DSM 18034</name>
    <dbReference type="NCBI Taxonomy" id="1121442"/>
    <lineage>
        <taxon>Bacteria</taxon>
        <taxon>Pseudomonadati</taxon>
        <taxon>Thermodesulfobacteriota</taxon>
        <taxon>Desulfovibrionia</taxon>
        <taxon>Desulfovibrionales</taxon>
        <taxon>Desulfovibrionaceae</taxon>
        <taxon>Desulfobaculum</taxon>
    </lineage>
</organism>
<evidence type="ECO:0000313" key="3">
    <source>
        <dbReference type="Proteomes" id="UP000189733"/>
    </source>
</evidence>
<proteinExistence type="predicted"/>
<evidence type="ECO:0000313" key="2">
    <source>
        <dbReference type="EMBL" id="SKA69059.1"/>
    </source>
</evidence>
<evidence type="ECO:0000256" key="1">
    <source>
        <dbReference type="SAM" id="MobiDB-lite"/>
    </source>
</evidence>
<reference evidence="2 3" key="1">
    <citation type="submission" date="2017-02" db="EMBL/GenBank/DDBJ databases">
        <authorList>
            <person name="Peterson S.W."/>
        </authorList>
    </citation>
    <scope>NUCLEOTIDE SEQUENCE [LARGE SCALE GENOMIC DNA]</scope>
    <source>
        <strain evidence="2 3">DSM 18034</strain>
    </source>
</reference>
<dbReference type="AlphaFoldDB" id="A0A1T4VVW7"/>
<dbReference type="EMBL" id="FUYA01000003">
    <property type="protein sequence ID" value="SKA69059.1"/>
    <property type="molecule type" value="Genomic_DNA"/>
</dbReference>
<name>A0A1T4VVW7_9BACT</name>
<accession>A0A1T4VVW7</accession>
<sequence length="158" mass="18253">MCKNFLHYVKKLLTQYTSLYECLMQPLCWHSFPSVLQRIFSSGVWSCTCPRRPACGMCIWSALVSPRAQHPLNRFLFFSNGTSGDLSPDLYMTKRTLWFCNTKAPCRPFSGSPVPSQNPEYETTWFSASLHSQRSPMQRQAKRTRLFKTGHNSLSEEQ</sequence>
<protein>
    <submittedName>
        <fullName evidence="2">Uncharacterized protein</fullName>
    </submittedName>
</protein>
<gene>
    <name evidence="2" type="ORF">SAMN02745702_01024</name>
</gene>
<feature type="region of interest" description="Disordered" evidence="1">
    <location>
        <begin position="131"/>
        <end position="158"/>
    </location>
</feature>
<dbReference type="STRING" id="1121442.SAMN02745702_01024"/>
<keyword evidence="3" id="KW-1185">Reference proteome</keyword>